<dbReference type="GO" id="GO:0030145">
    <property type="term" value="F:manganese ion binding"/>
    <property type="evidence" value="ECO:0007669"/>
    <property type="project" value="UniProtKB-UniRule"/>
</dbReference>
<dbReference type="OrthoDB" id="9788539at2"/>
<evidence type="ECO:0000313" key="6">
    <source>
        <dbReference type="EMBL" id="TDM14923.1"/>
    </source>
</evidence>
<dbReference type="EMBL" id="SCWF01000002">
    <property type="protein sequence ID" value="TDM14923.1"/>
    <property type="molecule type" value="Genomic_DNA"/>
</dbReference>
<reference evidence="6 7" key="1">
    <citation type="submission" date="2019-01" db="EMBL/GenBank/DDBJ databases">
        <title>Draft genome sequences of the type strains of six Macrococcus species.</title>
        <authorList>
            <person name="Mazhar S."/>
            <person name="Altermann E."/>
            <person name="Hill C."/>
            <person name="Mcauliffe O."/>
        </authorList>
    </citation>
    <scope>NUCLEOTIDE SEQUENCE [LARGE SCALE GENOMIC DNA]</scope>
    <source>
        <strain evidence="6 7">ATCC 51825</strain>
    </source>
</reference>
<dbReference type="GO" id="GO:0004725">
    <property type="term" value="F:protein tyrosine phosphatase activity"/>
    <property type="evidence" value="ECO:0007669"/>
    <property type="project" value="UniProtKB-UniRule"/>
</dbReference>
<evidence type="ECO:0000313" key="7">
    <source>
        <dbReference type="Proteomes" id="UP000294843"/>
    </source>
</evidence>
<dbReference type="Pfam" id="PF19567">
    <property type="entry name" value="CpsB_CapC"/>
    <property type="match status" value="1"/>
</dbReference>
<protein>
    <recommendedName>
        <fullName evidence="5">Tyrosine-protein phosphatase</fullName>
        <ecNumber evidence="5">3.1.3.48</ecNumber>
    </recommendedName>
</protein>
<dbReference type="EC" id="3.1.3.48" evidence="5"/>
<keyword evidence="7" id="KW-1185">Reference proteome</keyword>
<dbReference type="InterPro" id="IPR016195">
    <property type="entry name" value="Pol/histidinol_Pase-like"/>
</dbReference>
<dbReference type="AlphaFoldDB" id="A0A4R6C181"/>
<keyword evidence="2 5" id="KW-0378">Hydrolase</keyword>
<dbReference type="Proteomes" id="UP000294843">
    <property type="component" value="Unassembled WGS sequence"/>
</dbReference>
<gene>
    <name evidence="6" type="ORF">ERX55_03005</name>
</gene>
<dbReference type="RefSeq" id="WP_133451114.1">
    <property type="nucleotide sequence ID" value="NZ_SCWF01000002.1"/>
</dbReference>
<dbReference type="PANTHER" id="PTHR39181">
    <property type="entry name" value="TYROSINE-PROTEIN PHOSPHATASE YWQE"/>
    <property type="match status" value="1"/>
</dbReference>
<proteinExistence type="inferred from homology"/>
<keyword evidence="3 5" id="KW-0904">Protein phosphatase</keyword>
<evidence type="ECO:0000256" key="5">
    <source>
        <dbReference type="PIRNR" id="PIRNR016557"/>
    </source>
</evidence>
<accession>A0A4R6C181</accession>
<evidence type="ECO:0000256" key="4">
    <source>
        <dbReference type="ARBA" id="ARBA00051722"/>
    </source>
</evidence>
<comment type="similarity">
    <text evidence="1 5">Belongs to the metallo-dependent hydrolases superfamily. CpsB/CapC family.</text>
</comment>
<sequence>MIDIHNHLLIGVDDGPKSEQDVIELLRQAEGQGITDIIVTPHHYSGDWLNPKETVLLNIKDIERIINEQQINIKVYPGHEIRVNEKIIDELKSDYNMPLNDSKYVLIEFPFSDYPHFAEQLLYQLQMAGYVPLIAHPERCKPLIKNPDKLFDAIEKGAIAQVTSASVTGDLGDNLQETSLEMIKHNLVHIIGSDAHHAETRPFLLKEAYDVVERELGPEYVERLKANAEAILHNRDVRVKPPEKMETHYTKKSSSKKRKKFLGLF</sequence>
<dbReference type="PANTHER" id="PTHR39181:SF1">
    <property type="entry name" value="TYROSINE-PROTEIN PHOSPHATASE YWQE"/>
    <property type="match status" value="1"/>
</dbReference>
<name>A0A4R6C181_9STAP</name>
<dbReference type="PIRSF" id="PIRSF016557">
    <property type="entry name" value="Caps_synth_CpsB"/>
    <property type="match status" value="1"/>
</dbReference>
<comment type="caution">
    <text evidence="6">The sequence shown here is derived from an EMBL/GenBank/DDBJ whole genome shotgun (WGS) entry which is preliminary data.</text>
</comment>
<evidence type="ECO:0000256" key="3">
    <source>
        <dbReference type="ARBA" id="ARBA00022912"/>
    </source>
</evidence>
<dbReference type="Gene3D" id="3.20.20.140">
    <property type="entry name" value="Metal-dependent hydrolases"/>
    <property type="match status" value="1"/>
</dbReference>
<dbReference type="SUPFAM" id="SSF89550">
    <property type="entry name" value="PHP domain-like"/>
    <property type="match status" value="1"/>
</dbReference>
<dbReference type="InterPro" id="IPR016667">
    <property type="entry name" value="Caps_polysacc_synth_CpsB/CapC"/>
</dbReference>
<comment type="catalytic activity">
    <reaction evidence="4 5">
        <text>O-phospho-L-tyrosyl-[protein] + H2O = L-tyrosyl-[protein] + phosphate</text>
        <dbReference type="Rhea" id="RHEA:10684"/>
        <dbReference type="Rhea" id="RHEA-COMP:10136"/>
        <dbReference type="Rhea" id="RHEA-COMP:20101"/>
        <dbReference type="ChEBI" id="CHEBI:15377"/>
        <dbReference type="ChEBI" id="CHEBI:43474"/>
        <dbReference type="ChEBI" id="CHEBI:46858"/>
        <dbReference type="ChEBI" id="CHEBI:61978"/>
        <dbReference type="EC" id="3.1.3.48"/>
    </reaction>
</comment>
<evidence type="ECO:0000256" key="1">
    <source>
        <dbReference type="ARBA" id="ARBA00005750"/>
    </source>
</evidence>
<organism evidence="6 7">
    <name type="scientific">Macrococcus bovicus</name>
    <dbReference type="NCBI Taxonomy" id="69968"/>
    <lineage>
        <taxon>Bacteria</taxon>
        <taxon>Bacillati</taxon>
        <taxon>Bacillota</taxon>
        <taxon>Bacilli</taxon>
        <taxon>Bacillales</taxon>
        <taxon>Staphylococcaceae</taxon>
        <taxon>Macrococcus</taxon>
    </lineage>
</organism>
<evidence type="ECO:0000256" key="2">
    <source>
        <dbReference type="ARBA" id="ARBA00022801"/>
    </source>
</evidence>